<keyword evidence="2" id="KW-1185">Reference proteome</keyword>
<sequence length="750" mass="84337">MNPKKRTTPFQKGHEVTYGLRVTDVDPKTNLACSVVCRFCEIFAREEQLGRKRKATRNAQYYTAPFRPESYRKHNETQHASNWREYQALADDKKGSFFDGVVTIKSTLLSHFRLETAPRLFEIDVAIVDTIIGSMYFDVDDESDSDEEADEVEVALCRDGRRRPDLTPSEIQKRALNIFVPVQDFSPENNENAPVAAYKVAIKNGSLFDMVVEFTSLGSSFRLTSRLAQSTKELTGMACYSGCNRRKVSSFLRVMCASNLQMLSDLLTDSWAFSLALDGATHQSTSYFDIRVRFWAGNDIHNFHLLALPMNERHTGQSMFDMVAKVLDVIRTVWRDSLIGVATDGARNMTGRHVGLLTFLDNATGPNFIRVWCGAHQLDLIMADVYQNLLQDDFYSVLVALIGYLRRQQNLIAEMKTTCPKVAITRWLSMIKVMTWFKKHRIAVQAYLDEKLPSCRPSASWWVLMMTVHSFAQEASLVFTRLQGMTTLVSQQVVELSNLSQTFCRLVGGKGPLLQSELQAMAEAAADSGGHVATGEFAAPLSNVEQFVRGLGTFVSAKLDEIPAENGARLHVLRLVGLAFLSAALQLMSIRVERNSANEQAAANDQLPPVMPHELVKYRRSQFCATVRKHISTIAGSQVYTAADRRHRRRTRRAYSMLPCRENLKLAIDACDHKTSFRDGWGLLGSRFPALFEFAGGLATVFPGTSTVEADFSRLRREKDIFRQSLSDFGLECVLHAQQHKGLLKITTKN</sequence>
<proteinExistence type="predicted"/>
<reference evidence="1 2" key="1">
    <citation type="submission" date="2021-02" db="EMBL/GenBank/DDBJ databases">
        <title>Variation within the Batrachochytrium salamandrivorans European outbreak.</title>
        <authorList>
            <person name="Kelly M."/>
            <person name="Pasmans F."/>
            <person name="Shea T.P."/>
            <person name="Munoz J.F."/>
            <person name="Carranza S."/>
            <person name="Cuomo C.A."/>
            <person name="Martel A."/>
        </authorList>
    </citation>
    <scope>NUCLEOTIDE SEQUENCE [LARGE SCALE GENOMIC DNA]</scope>
    <source>
        <strain evidence="1 2">AMFP18/2</strain>
    </source>
</reference>
<dbReference type="InterPro" id="IPR012337">
    <property type="entry name" value="RNaseH-like_sf"/>
</dbReference>
<evidence type="ECO:0000313" key="2">
    <source>
        <dbReference type="Proteomes" id="UP001648503"/>
    </source>
</evidence>
<dbReference type="PANTHER" id="PTHR37067:SF3">
    <property type="entry name" value="PX DOMAIN-CONTAINING PROTEIN"/>
    <property type="match status" value="1"/>
</dbReference>
<dbReference type="Proteomes" id="UP001648503">
    <property type="component" value="Unassembled WGS sequence"/>
</dbReference>
<accession>A0ABQ8FP10</accession>
<dbReference type="PANTHER" id="PTHR37067">
    <property type="entry name" value="PX DOMAIN-CONTAINING PROTEIN"/>
    <property type="match status" value="1"/>
</dbReference>
<gene>
    <name evidence="1" type="ORF">BASA50_001447</name>
</gene>
<evidence type="ECO:0000313" key="1">
    <source>
        <dbReference type="EMBL" id="KAH6601589.1"/>
    </source>
</evidence>
<dbReference type="SUPFAM" id="SSF53098">
    <property type="entry name" value="Ribonuclease H-like"/>
    <property type="match status" value="1"/>
</dbReference>
<evidence type="ECO:0008006" key="3">
    <source>
        <dbReference type="Google" id="ProtNLM"/>
    </source>
</evidence>
<name>A0ABQ8FP10_9FUNG</name>
<dbReference type="EMBL" id="JAFCIX010000002">
    <property type="protein sequence ID" value="KAH6601589.1"/>
    <property type="molecule type" value="Genomic_DNA"/>
</dbReference>
<organism evidence="1 2">
    <name type="scientific">Batrachochytrium salamandrivorans</name>
    <dbReference type="NCBI Taxonomy" id="1357716"/>
    <lineage>
        <taxon>Eukaryota</taxon>
        <taxon>Fungi</taxon>
        <taxon>Fungi incertae sedis</taxon>
        <taxon>Chytridiomycota</taxon>
        <taxon>Chytridiomycota incertae sedis</taxon>
        <taxon>Chytridiomycetes</taxon>
        <taxon>Rhizophydiales</taxon>
        <taxon>Rhizophydiales incertae sedis</taxon>
        <taxon>Batrachochytrium</taxon>
    </lineage>
</organism>
<protein>
    <recommendedName>
        <fullName evidence="3">DUF4371 domain-containing protein</fullName>
    </recommendedName>
</protein>
<comment type="caution">
    <text evidence="1">The sequence shown here is derived from an EMBL/GenBank/DDBJ whole genome shotgun (WGS) entry which is preliminary data.</text>
</comment>